<dbReference type="GO" id="GO:0035312">
    <property type="term" value="F:5'-3' DNA exonuclease activity"/>
    <property type="evidence" value="ECO:0007669"/>
    <property type="project" value="TreeGrafter"/>
</dbReference>
<feature type="domain" description="Polymerase/histidinol phosphatase N-terminal" evidence="1">
    <location>
        <begin position="137"/>
        <end position="199"/>
    </location>
</feature>
<dbReference type="InterPro" id="IPR003141">
    <property type="entry name" value="Pol/His_phosphatase_N"/>
</dbReference>
<dbReference type="PANTHER" id="PTHR42924:SF3">
    <property type="entry name" value="POLYMERASE_HISTIDINOL PHOSPHATASE N-TERMINAL DOMAIN-CONTAINING PROTEIN"/>
    <property type="match status" value="1"/>
</dbReference>
<sequence>MPSILEVNIERLVAKCEEKTYFEITFKVPENVSKIEVSYSYKRREIKRDETGDEFNREINVVDIAIRDESKTFRGWSGSERLYFYITENESTPGYIRGIINEGEWAIILGAYKIQEKGCRVSLNIKFTLKERILLKGDLHVHSIHSDGKYEVPDLIKLAKLHEMDYMLLTDHNTFSQCEEIKSSDSLVVIPGMEWTHYNGHCNFLGVKNPIKNFVSNDKEKTIEIMNEAKASGALVILNHPHCQYCGWKWGFDVPFHAVEIWNGPMKKSEYDTVEWWNSKLIEGERIPIVGGSDSHKNELLRMIGTPTTFLYSYSRGQSDILNAIKNGHSFVSYKVNGPIMEFSVGKDIMGDCIDLKENKIGLVKVENVGFKDEIKLISDKGIEKIYEVNEESTKTFTFEVEKRKFYRIEVWREILPKMLTLVSISNPIYIRKWIDEKY</sequence>
<dbReference type="KEGG" id="cpas:Clopa_3597"/>
<dbReference type="Gene3D" id="3.20.20.140">
    <property type="entry name" value="Metal-dependent hydrolases"/>
    <property type="match status" value="1"/>
</dbReference>
<dbReference type="CDD" id="cd07432">
    <property type="entry name" value="PHP_HisPPase"/>
    <property type="match status" value="1"/>
</dbReference>
<dbReference type="InterPro" id="IPR016195">
    <property type="entry name" value="Pol/histidinol_Pase-like"/>
</dbReference>
<dbReference type="RefSeq" id="WP_015616662.1">
    <property type="nucleotide sequence ID" value="NC_021182.1"/>
</dbReference>
<dbReference type="InterPro" id="IPR052018">
    <property type="entry name" value="PHP_domain"/>
</dbReference>
<protein>
    <submittedName>
        <fullName evidence="2">Putative metal-dependent phosphoesterase, PHP family</fullName>
    </submittedName>
</protein>
<evidence type="ECO:0000313" key="3">
    <source>
        <dbReference type="Proteomes" id="UP000013523"/>
    </source>
</evidence>
<evidence type="ECO:0000313" key="2">
    <source>
        <dbReference type="EMBL" id="AGK98379.1"/>
    </source>
</evidence>
<reference evidence="2 3" key="1">
    <citation type="submission" date="2012-01" db="EMBL/GenBank/DDBJ databases">
        <title>Complete sequence of chromosome of Clostridium pasteurianum BC1.</title>
        <authorList>
            <consortium name="US DOE Joint Genome Institute"/>
            <person name="Lucas S."/>
            <person name="Han J."/>
            <person name="Lapidus A."/>
            <person name="Cheng J.-F."/>
            <person name="Goodwin L."/>
            <person name="Pitluck S."/>
            <person name="Peters L."/>
            <person name="Mikhailova N."/>
            <person name="Teshima H."/>
            <person name="Detter J.C."/>
            <person name="Han C."/>
            <person name="Tapia R."/>
            <person name="Land M."/>
            <person name="Hauser L."/>
            <person name="Kyrpides N."/>
            <person name="Ivanova N."/>
            <person name="Pagani I."/>
            <person name="Dunn J."/>
            <person name="Taghavi S."/>
            <person name="Francis A."/>
            <person name="van der Lelie D."/>
            <person name="Woyke T."/>
        </authorList>
    </citation>
    <scope>NUCLEOTIDE SEQUENCE [LARGE SCALE GENOMIC DNA]</scope>
    <source>
        <strain evidence="2 3">BC1</strain>
    </source>
</reference>
<dbReference type="GO" id="GO:0004534">
    <property type="term" value="F:5'-3' RNA exonuclease activity"/>
    <property type="evidence" value="ECO:0007669"/>
    <property type="project" value="TreeGrafter"/>
</dbReference>
<dbReference type="PANTHER" id="PTHR42924">
    <property type="entry name" value="EXONUCLEASE"/>
    <property type="match status" value="1"/>
</dbReference>
<dbReference type="EMBL" id="CP003261">
    <property type="protein sequence ID" value="AGK98379.1"/>
    <property type="molecule type" value="Genomic_DNA"/>
</dbReference>
<evidence type="ECO:0000259" key="1">
    <source>
        <dbReference type="SMART" id="SM00481"/>
    </source>
</evidence>
<keyword evidence="3" id="KW-1185">Reference proteome</keyword>
<dbReference type="STRING" id="86416.Clopa_3597"/>
<dbReference type="InterPro" id="IPR004013">
    <property type="entry name" value="PHP_dom"/>
</dbReference>
<dbReference type="eggNOG" id="COG0613">
    <property type="taxonomic scope" value="Bacteria"/>
</dbReference>
<dbReference type="PATRIC" id="fig|86416.3.peg.3595"/>
<dbReference type="OrthoDB" id="9801679at2"/>
<gene>
    <name evidence="2" type="ORF">Clopa_3597</name>
</gene>
<accession>R4KCV1</accession>
<name>R4KCV1_CLOPA</name>
<dbReference type="Pfam" id="PF02811">
    <property type="entry name" value="PHP"/>
    <property type="match status" value="1"/>
</dbReference>
<dbReference type="SUPFAM" id="SSF89550">
    <property type="entry name" value="PHP domain-like"/>
    <property type="match status" value="1"/>
</dbReference>
<dbReference type="NCBIfam" id="NF038032">
    <property type="entry name" value="CehA_McbA_metalo"/>
    <property type="match status" value="1"/>
</dbReference>
<dbReference type="HOGENOM" id="CLU_032306_1_0_9"/>
<dbReference type="AlphaFoldDB" id="R4KCV1"/>
<dbReference type="SMART" id="SM00481">
    <property type="entry name" value="POLIIIAc"/>
    <property type="match status" value="1"/>
</dbReference>
<proteinExistence type="predicted"/>
<dbReference type="Proteomes" id="UP000013523">
    <property type="component" value="Chromosome"/>
</dbReference>
<organism evidence="2 3">
    <name type="scientific">Clostridium pasteurianum BC1</name>
    <dbReference type="NCBI Taxonomy" id="86416"/>
    <lineage>
        <taxon>Bacteria</taxon>
        <taxon>Bacillati</taxon>
        <taxon>Bacillota</taxon>
        <taxon>Clostridia</taxon>
        <taxon>Eubacteriales</taxon>
        <taxon>Clostridiaceae</taxon>
        <taxon>Clostridium</taxon>
    </lineage>
</organism>